<dbReference type="Proteomes" id="UP001165190">
    <property type="component" value="Unassembled WGS sequence"/>
</dbReference>
<dbReference type="InterPro" id="IPR001807">
    <property type="entry name" value="ClC"/>
</dbReference>
<gene>
    <name evidence="7" type="ORF">HRI_000120500</name>
</gene>
<keyword evidence="2" id="KW-0812">Transmembrane</keyword>
<dbReference type="Pfam" id="PF00654">
    <property type="entry name" value="Voltage_CLC"/>
    <property type="match status" value="1"/>
</dbReference>
<dbReference type="GO" id="GO:0009671">
    <property type="term" value="F:nitrate:proton symporter activity"/>
    <property type="evidence" value="ECO:0007669"/>
    <property type="project" value="TreeGrafter"/>
</dbReference>
<dbReference type="EMBL" id="BSYR01000003">
    <property type="protein sequence ID" value="GMI64512.1"/>
    <property type="molecule type" value="Genomic_DNA"/>
</dbReference>
<dbReference type="AlphaFoldDB" id="A0A9W7GT00"/>
<evidence type="ECO:0000256" key="4">
    <source>
        <dbReference type="ARBA" id="ARBA00022989"/>
    </source>
</evidence>
<evidence type="ECO:0000256" key="6">
    <source>
        <dbReference type="ARBA" id="ARBA00023136"/>
    </source>
</evidence>
<protein>
    <submittedName>
        <fullName evidence="7">CHLORIDE CHANNEL-A, chloride channel A, CHLORIDE CHANNEL A</fullName>
    </submittedName>
</protein>
<comment type="caution">
    <text evidence="7">The sequence shown here is derived from an EMBL/GenBank/DDBJ whole genome shotgun (WGS) entry which is preliminary data.</text>
</comment>
<dbReference type="SUPFAM" id="SSF81340">
    <property type="entry name" value="Clc chloride channel"/>
    <property type="match status" value="1"/>
</dbReference>
<keyword evidence="4" id="KW-1133">Transmembrane helix</keyword>
<dbReference type="PANTHER" id="PTHR11689:SF67">
    <property type="entry name" value="CHLORIDE CHANNEL PROTEIN CLC-A"/>
    <property type="match status" value="1"/>
</dbReference>
<dbReference type="OrthoDB" id="1746149at2759"/>
<keyword evidence="5" id="KW-0129">CBS domain</keyword>
<dbReference type="GO" id="GO:0009705">
    <property type="term" value="C:plant-type vacuole membrane"/>
    <property type="evidence" value="ECO:0007669"/>
    <property type="project" value="TreeGrafter"/>
</dbReference>
<dbReference type="Gene3D" id="1.10.3080.10">
    <property type="entry name" value="Clc chloride channel"/>
    <property type="match status" value="1"/>
</dbReference>
<evidence type="ECO:0000256" key="1">
    <source>
        <dbReference type="ARBA" id="ARBA00004141"/>
    </source>
</evidence>
<dbReference type="GO" id="GO:0015108">
    <property type="term" value="F:chloride transmembrane transporter activity"/>
    <property type="evidence" value="ECO:0007669"/>
    <property type="project" value="InterPro"/>
</dbReference>
<reference evidence="7" key="1">
    <citation type="submission" date="2023-05" db="EMBL/GenBank/DDBJ databases">
        <title>Genome and transcriptome analyses reveal genes involved in the formation of fine ridges on petal epidermal cells in Hibiscus trionum.</title>
        <authorList>
            <person name="Koshimizu S."/>
            <person name="Masuda S."/>
            <person name="Ishii T."/>
            <person name="Shirasu K."/>
            <person name="Hoshino A."/>
            <person name="Arita M."/>
        </authorList>
    </citation>
    <scope>NUCLEOTIDE SEQUENCE</scope>
    <source>
        <strain evidence="7">Hamamatsu line</strain>
    </source>
</reference>
<evidence type="ECO:0000256" key="2">
    <source>
        <dbReference type="ARBA" id="ARBA00022692"/>
    </source>
</evidence>
<organism evidence="7 8">
    <name type="scientific">Hibiscus trionum</name>
    <name type="common">Flower of an hour</name>
    <dbReference type="NCBI Taxonomy" id="183268"/>
    <lineage>
        <taxon>Eukaryota</taxon>
        <taxon>Viridiplantae</taxon>
        <taxon>Streptophyta</taxon>
        <taxon>Embryophyta</taxon>
        <taxon>Tracheophyta</taxon>
        <taxon>Spermatophyta</taxon>
        <taxon>Magnoliopsida</taxon>
        <taxon>eudicotyledons</taxon>
        <taxon>Gunneridae</taxon>
        <taxon>Pentapetalae</taxon>
        <taxon>rosids</taxon>
        <taxon>malvids</taxon>
        <taxon>Malvales</taxon>
        <taxon>Malvaceae</taxon>
        <taxon>Malvoideae</taxon>
        <taxon>Hibiscus</taxon>
    </lineage>
</organism>
<sequence>MFGANTLLVKIFGSIGAVSTSLDLGKGGPLVHISSCIASLLAHGGPDNYRLKWRCLRYFNSDRDRMDIITCGSSSGVCAAFCAPVGGVLFALEEVATWWRSEEMNSEVVFV</sequence>
<name>A0A9W7GT00_HIBTR</name>
<evidence type="ECO:0000256" key="5">
    <source>
        <dbReference type="ARBA" id="ARBA00023122"/>
    </source>
</evidence>
<comment type="subcellular location">
    <subcellularLocation>
        <location evidence="1">Membrane</location>
        <topology evidence="1">Multi-pass membrane protein</topology>
    </subcellularLocation>
</comment>
<evidence type="ECO:0000256" key="3">
    <source>
        <dbReference type="ARBA" id="ARBA00022737"/>
    </source>
</evidence>
<dbReference type="InterPro" id="IPR051280">
    <property type="entry name" value="Cl-channel/antiporter"/>
</dbReference>
<proteinExistence type="predicted"/>
<dbReference type="InterPro" id="IPR014743">
    <property type="entry name" value="Cl-channel_core"/>
</dbReference>
<accession>A0A9W7GT00</accession>
<dbReference type="PANTHER" id="PTHR11689">
    <property type="entry name" value="CHLORIDE CHANNEL PROTEIN CLC FAMILY MEMBER"/>
    <property type="match status" value="1"/>
</dbReference>
<keyword evidence="8" id="KW-1185">Reference proteome</keyword>
<keyword evidence="3" id="KW-0677">Repeat</keyword>
<evidence type="ECO:0000313" key="8">
    <source>
        <dbReference type="Proteomes" id="UP001165190"/>
    </source>
</evidence>
<evidence type="ECO:0000313" key="7">
    <source>
        <dbReference type="EMBL" id="GMI64512.1"/>
    </source>
</evidence>
<dbReference type="PRINTS" id="PR00762">
    <property type="entry name" value="CLCHANNEL"/>
</dbReference>
<keyword evidence="6" id="KW-0472">Membrane</keyword>